<evidence type="ECO:0000256" key="1">
    <source>
        <dbReference type="SAM" id="MobiDB-lite"/>
    </source>
</evidence>
<evidence type="ECO:0000313" key="2">
    <source>
        <dbReference type="EMBL" id="CAI09307.1"/>
    </source>
</evidence>
<dbReference type="STRING" id="76114.ebA5590"/>
<dbReference type="AlphaFoldDB" id="Q5P057"/>
<keyword evidence="3" id="KW-1185">Reference proteome</keyword>
<evidence type="ECO:0000313" key="3">
    <source>
        <dbReference type="Proteomes" id="UP000006552"/>
    </source>
</evidence>
<sequence length="108" mass="11752">MELLWRACRSSPRNSGGEGLQRRGFLRAGSGDPDGSDHEHRRQRRCDVPATAPRMLWVLMNPRGLSSDHICRPSGMSAAPHSDSPAGKPESLPCVRSQSCQSGTPLCE</sequence>
<organism evidence="2 3">
    <name type="scientific">Aromatoleum aromaticum (strain DSM 19018 / LMG 30748 / EbN1)</name>
    <name type="common">Azoarcus sp. (strain EbN1)</name>
    <dbReference type="NCBI Taxonomy" id="76114"/>
    <lineage>
        <taxon>Bacteria</taxon>
        <taxon>Pseudomonadati</taxon>
        <taxon>Pseudomonadota</taxon>
        <taxon>Betaproteobacteria</taxon>
        <taxon>Rhodocyclales</taxon>
        <taxon>Rhodocyclaceae</taxon>
        <taxon>Aromatoleum</taxon>
    </lineage>
</organism>
<feature type="region of interest" description="Disordered" evidence="1">
    <location>
        <begin position="68"/>
        <end position="108"/>
    </location>
</feature>
<dbReference type="Proteomes" id="UP000006552">
    <property type="component" value="Chromosome"/>
</dbReference>
<feature type="region of interest" description="Disordered" evidence="1">
    <location>
        <begin position="1"/>
        <end position="47"/>
    </location>
</feature>
<proteinExistence type="predicted"/>
<feature type="compositionally biased region" description="Polar residues" evidence="1">
    <location>
        <begin position="96"/>
        <end position="108"/>
    </location>
</feature>
<gene>
    <name evidence="2" type="ORF">ebA5590</name>
</gene>
<dbReference type="EMBL" id="CR555306">
    <property type="protein sequence ID" value="CAI09307.1"/>
    <property type="molecule type" value="Genomic_DNA"/>
</dbReference>
<dbReference type="HOGENOM" id="CLU_2191517_0_0_4"/>
<reference evidence="2 3" key="1">
    <citation type="journal article" date="2005" name="Arch. Microbiol.">
        <title>The genome sequence of an anaerobic aromatic-degrading denitrifying bacterium, strain EbN1.</title>
        <authorList>
            <person name="Rabus R."/>
            <person name="Kube M."/>
            <person name="Heider J."/>
            <person name="Beck A."/>
            <person name="Heitmann K."/>
            <person name="Widdel F."/>
            <person name="Reinhardt R."/>
        </authorList>
    </citation>
    <scope>NUCLEOTIDE SEQUENCE [LARGE SCALE GENOMIC DNA]</scope>
    <source>
        <strain evidence="2 3">EbN1</strain>
    </source>
</reference>
<name>Q5P057_AROAE</name>
<dbReference type="KEGG" id="eba:ebA5590"/>
<protein>
    <submittedName>
        <fullName evidence="2">Uncharacterized protein</fullName>
    </submittedName>
</protein>
<accession>Q5P057</accession>